<feature type="compositionally biased region" description="Polar residues" evidence="1">
    <location>
        <begin position="18"/>
        <end position="27"/>
    </location>
</feature>
<protein>
    <submittedName>
        <fullName evidence="2">Uncharacterized protein</fullName>
    </submittedName>
</protein>
<name>A0A367XCW1_9PROT</name>
<evidence type="ECO:0000313" key="3">
    <source>
        <dbReference type="Proteomes" id="UP000252266"/>
    </source>
</evidence>
<dbReference type="EMBL" id="JPWJ01000003">
    <property type="protein sequence ID" value="RCK51503.1"/>
    <property type="molecule type" value="Genomic_DNA"/>
</dbReference>
<reference evidence="2 3" key="1">
    <citation type="submission" date="2014-07" db="EMBL/GenBank/DDBJ databases">
        <title>Draft genome sequence of Thalassospira xiamenensis IB13.</title>
        <authorList>
            <person name="Lai Q."/>
            <person name="Shao Z."/>
        </authorList>
    </citation>
    <scope>NUCLEOTIDE SEQUENCE [LARGE SCALE GENOMIC DNA]</scope>
    <source>
        <strain evidence="2 3">IB13</strain>
    </source>
</reference>
<accession>A0A367XCW1</accession>
<proteinExistence type="predicted"/>
<dbReference type="AlphaFoldDB" id="A0A367XCW1"/>
<evidence type="ECO:0000313" key="2">
    <source>
        <dbReference type="EMBL" id="RCK51503.1"/>
    </source>
</evidence>
<dbReference type="Proteomes" id="UP000252266">
    <property type="component" value="Unassembled WGS sequence"/>
</dbReference>
<comment type="caution">
    <text evidence="2">The sequence shown here is derived from an EMBL/GenBank/DDBJ whole genome shotgun (WGS) entry which is preliminary data.</text>
</comment>
<evidence type="ECO:0000256" key="1">
    <source>
        <dbReference type="SAM" id="MobiDB-lite"/>
    </source>
</evidence>
<feature type="region of interest" description="Disordered" evidence="1">
    <location>
        <begin position="18"/>
        <end position="39"/>
    </location>
</feature>
<gene>
    <name evidence="2" type="ORF">TH44_08195</name>
</gene>
<sequence length="75" mass="7915">MIGDAILGLLGGHSVGQSLDQADSTLDQPGVATPVRHDTNPNLAEYGWPLLPGIYGGNCYRRKAAAKPRYGLHAT</sequence>
<organism evidence="2 3">
    <name type="scientific">Thalassospira xiamenensis</name>
    <dbReference type="NCBI Taxonomy" id="220697"/>
    <lineage>
        <taxon>Bacteria</taxon>
        <taxon>Pseudomonadati</taxon>
        <taxon>Pseudomonadota</taxon>
        <taxon>Alphaproteobacteria</taxon>
        <taxon>Rhodospirillales</taxon>
        <taxon>Thalassospiraceae</taxon>
        <taxon>Thalassospira</taxon>
    </lineage>
</organism>